<organism evidence="3 4">
    <name type="scientific">Pseudomonas cremoricolorata</name>
    <dbReference type="NCBI Taxonomy" id="157783"/>
    <lineage>
        <taxon>Bacteria</taxon>
        <taxon>Pseudomonadati</taxon>
        <taxon>Pseudomonadota</taxon>
        <taxon>Gammaproteobacteria</taxon>
        <taxon>Pseudomonadales</taxon>
        <taxon>Pseudomonadaceae</taxon>
        <taxon>Pseudomonas</taxon>
    </lineage>
</organism>
<evidence type="ECO:0000313" key="4">
    <source>
        <dbReference type="Proteomes" id="UP000029493"/>
    </source>
</evidence>
<feature type="compositionally biased region" description="Pro residues" evidence="1">
    <location>
        <begin position="39"/>
        <end position="49"/>
    </location>
</feature>
<protein>
    <recommendedName>
        <fullName evidence="5">Lipoprotein</fullName>
    </recommendedName>
</protein>
<sequence length="91" mass="9086">MRVLLIAALLTGWASAHAAAPQPQVLNPAPGAPGTATPSPYPQITPSSPPRQGAGKPGGPALPPMPLPGPPKDQPLAQPAQTPSARLPGRD</sequence>
<feature type="compositionally biased region" description="Low complexity" evidence="1">
    <location>
        <begin position="28"/>
        <end position="38"/>
    </location>
</feature>
<feature type="chain" id="PRO_5001851082" description="Lipoprotein" evidence="2">
    <location>
        <begin position="19"/>
        <end position="91"/>
    </location>
</feature>
<feature type="signal peptide" evidence="2">
    <location>
        <begin position="1"/>
        <end position="18"/>
    </location>
</feature>
<dbReference type="RefSeq" id="WP_038412597.1">
    <property type="nucleotide sequence ID" value="NZ_CP009455.1"/>
</dbReference>
<keyword evidence="2" id="KW-0732">Signal</keyword>
<dbReference type="AlphaFoldDB" id="A0A089WN08"/>
<accession>A0A089WN08</accession>
<dbReference type="EMBL" id="CP009455">
    <property type="protein sequence ID" value="AIR89991.1"/>
    <property type="molecule type" value="Genomic_DNA"/>
</dbReference>
<evidence type="ECO:0000313" key="3">
    <source>
        <dbReference type="EMBL" id="AIR89991.1"/>
    </source>
</evidence>
<evidence type="ECO:0008006" key="5">
    <source>
        <dbReference type="Google" id="ProtNLM"/>
    </source>
</evidence>
<dbReference type="KEGG" id="psw:LK03_12090"/>
<gene>
    <name evidence="3" type="ORF">LK03_12090</name>
</gene>
<dbReference type="Proteomes" id="UP000029493">
    <property type="component" value="Chromosome"/>
</dbReference>
<reference evidence="3 4" key="1">
    <citation type="submission" date="2014-09" db="EMBL/GenBank/DDBJ databases">
        <authorList>
            <person name="Chan K.-G."/>
        </authorList>
    </citation>
    <scope>NUCLEOTIDE SEQUENCE [LARGE SCALE GENOMIC DNA]</scope>
    <source>
        <strain evidence="3 4">ND07</strain>
    </source>
</reference>
<feature type="region of interest" description="Disordered" evidence="1">
    <location>
        <begin position="23"/>
        <end position="91"/>
    </location>
</feature>
<evidence type="ECO:0000256" key="2">
    <source>
        <dbReference type="SAM" id="SignalP"/>
    </source>
</evidence>
<feature type="compositionally biased region" description="Pro residues" evidence="1">
    <location>
        <begin position="60"/>
        <end position="73"/>
    </location>
</feature>
<keyword evidence="4" id="KW-1185">Reference proteome</keyword>
<evidence type="ECO:0000256" key="1">
    <source>
        <dbReference type="SAM" id="MobiDB-lite"/>
    </source>
</evidence>
<proteinExistence type="predicted"/>
<name>A0A089WN08_9PSED</name>